<keyword evidence="1" id="KW-0560">Oxidoreductase</keyword>
<dbReference type="PANTHER" id="PTHR13847:SF289">
    <property type="entry name" value="GLYCINE OXIDASE"/>
    <property type="match status" value="1"/>
</dbReference>
<dbReference type="InterPro" id="IPR036188">
    <property type="entry name" value="FAD/NAD-bd_sf"/>
</dbReference>
<proteinExistence type="predicted"/>
<dbReference type="PANTHER" id="PTHR13847">
    <property type="entry name" value="SARCOSINE DEHYDROGENASE-RELATED"/>
    <property type="match status" value="1"/>
</dbReference>
<dbReference type="Proteomes" id="UP000215595">
    <property type="component" value="Unassembled WGS sequence"/>
</dbReference>
<evidence type="ECO:0000259" key="2">
    <source>
        <dbReference type="PROSITE" id="PS51112"/>
    </source>
</evidence>
<dbReference type="Gene3D" id="3.50.50.60">
    <property type="entry name" value="FAD/NAD(P)-binding domain"/>
    <property type="match status" value="2"/>
</dbReference>
<dbReference type="Gene3D" id="3.30.9.10">
    <property type="entry name" value="D-Amino Acid Oxidase, subunit A, domain 2"/>
    <property type="match status" value="1"/>
</dbReference>
<dbReference type="PROSITE" id="PS51112">
    <property type="entry name" value="AMMECR1"/>
    <property type="match status" value="1"/>
</dbReference>
<dbReference type="Pfam" id="PF01266">
    <property type="entry name" value="DAO"/>
    <property type="match status" value="1"/>
</dbReference>
<dbReference type="EMBL" id="NCEB01000027">
    <property type="protein sequence ID" value="OYX31890.1"/>
    <property type="molecule type" value="Genomic_DNA"/>
</dbReference>
<evidence type="ECO:0000313" key="4">
    <source>
        <dbReference type="Proteomes" id="UP000215595"/>
    </source>
</evidence>
<accession>A0A258FH45</accession>
<dbReference type="SUPFAM" id="SSF51905">
    <property type="entry name" value="FAD/NAD(P)-binding domain"/>
    <property type="match status" value="1"/>
</dbReference>
<evidence type="ECO:0000313" key="3">
    <source>
        <dbReference type="EMBL" id="OYX31890.1"/>
    </source>
</evidence>
<gene>
    <name evidence="3" type="ORF">B7Z01_11920</name>
</gene>
<dbReference type="InterPro" id="IPR002733">
    <property type="entry name" value="AMMECR1_domain"/>
</dbReference>
<dbReference type="AlphaFoldDB" id="A0A258FH45"/>
<reference evidence="3 4" key="1">
    <citation type="submission" date="2017-03" db="EMBL/GenBank/DDBJ databases">
        <title>Lifting the veil on microbial sulfur biogeochemistry in mining wastewaters.</title>
        <authorList>
            <person name="Kantor R.S."/>
            <person name="Colenbrander Nelson T."/>
            <person name="Marshall S."/>
            <person name="Bennett D."/>
            <person name="Apte S."/>
            <person name="Camacho D."/>
            <person name="Thomas B.C."/>
            <person name="Warren L.A."/>
            <person name="Banfield J.F."/>
        </authorList>
    </citation>
    <scope>NUCLEOTIDE SEQUENCE [LARGE SCALE GENOMIC DNA]</scope>
    <source>
        <strain evidence="3">32-69-9</strain>
    </source>
</reference>
<evidence type="ECO:0000256" key="1">
    <source>
        <dbReference type="ARBA" id="ARBA00023002"/>
    </source>
</evidence>
<sequence length="340" mass="34495">MADLSCDIVILGAGVLGLAVAAELTSRGADVRVIDPGGSNASAIAAGMIAPAFESLLDDADPARATLLRDAAALWPAFADRHDLTLDPTPAVWRGPDPDGVAARLRALGFRAELDAGGVSAPDDIRIDAAEALDHLLIGLGQRLTLRSALSLEPSGQGWTVQTAADAVRCRTVVLATGAAPPIPGLPEAAARAVAGVRPIAGQIGFVGRPLTDRVLRGPGGYVVPAGQGALIGATMVEGQSPALVDPDASARLIAMAEVLLGHPIDAPVDWRAAVRGTSPDGLPLAGPARQGVHLALAPRRNGWLLAPLVARIVAAGIEARPRGTHAAALDPLRFLGSSA</sequence>
<organism evidence="3 4">
    <name type="scientific">Brevundimonas subvibrioides</name>
    <dbReference type="NCBI Taxonomy" id="74313"/>
    <lineage>
        <taxon>Bacteria</taxon>
        <taxon>Pseudomonadati</taxon>
        <taxon>Pseudomonadota</taxon>
        <taxon>Alphaproteobacteria</taxon>
        <taxon>Caulobacterales</taxon>
        <taxon>Caulobacteraceae</taxon>
        <taxon>Brevundimonas</taxon>
    </lineage>
</organism>
<protein>
    <recommendedName>
        <fullName evidence="2">AMMECR1 domain-containing protein</fullName>
    </recommendedName>
</protein>
<dbReference type="InterPro" id="IPR006076">
    <property type="entry name" value="FAD-dep_OxRdtase"/>
</dbReference>
<dbReference type="GO" id="GO:0016491">
    <property type="term" value="F:oxidoreductase activity"/>
    <property type="evidence" value="ECO:0007669"/>
    <property type="project" value="UniProtKB-KW"/>
</dbReference>
<dbReference type="GO" id="GO:0005737">
    <property type="term" value="C:cytoplasm"/>
    <property type="evidence" value="ECO:0007669"/>
    <property type="project" value="TreeGrafter"/>
</dbReference>
<comment type="caution">
    <text evidence="3">The sequence shown here is derived from an EMBL/GenBank/DDBJ whole genome shotgun (WGS) entry which is preliminary data.</text>
</comment>
<name>A0A258FH45_9CAUL</name>
<feature type="domain" description="AMMECR1" evidence="2">
    <location>
        <begin position="155"/>
        <end position="340"/>
    </location>
</feature>